<evidence type="ECO:0008006" key="5">
    <source>
        <dbReference type="Google" id="ProtNLM"/>
    </source>
</evidence>
<evidence type="ECO:0000313" key="3">
    <source>
        <dbReference type="EMBL" id="QLY40919.1"/>
    </source>
</evidence>
<name>A0A7L6N8S3_9MOLU</name>
<evidence type="ECO:0000256" key="2">
    <source>
        <dbReference type="SAM" id="SignalP"/>
    </source>
</evidence>
<accession>A0A7L6N8S3</accession>
<proteinExistence type="predicted"/>
<feature type="region of interest" description="Disordered" evidence="1">
    <location>
        <begin position="26"/>
        <end position="52"/>
    </location>
</feature>
<dbReference type="PROSITE" id="PS51257">
    <property type="entry name" value="PROKAR_LIPOPROTEIN"/>
    <property type="match status" value="1"/>
</dbReference>
<feature type="chain" id="PRO_5029811011" description="FMN-binding protein" evidence="2">
    <location>
        <begin position="20"/>
        <end position="829"/>
    </location>
</feature>
<evidence type="ECO:0000313" key="4">
    <source>
        <dbReference type="Proteomes" id="UP000512167"/>
    </source>
</evidence>
<reference evidence="3 4" key="1">
    <citation type="submission" date="2020-04" db="EMBL/GenBank/DDBJ databases">
        <authorList>
            <person name="Zheng R.K."/>
            <person name="Sun C.M."/>
        </authorList>
    </citation>
    <scope>NUCLEOTIDE SEQUENCE [LARGE SCALE GENOMIC DNA]</scope>
    <source>
        <strain evidence="4">zrk29</strain>
    </source>
</reference>
<protein>
    <recommendedName>
        <fullName evidence="5">FMN-binding protein</fullName>
    </recommendedName>
</protein>
<dbReference type="Proteomes" id="UP000512167">
    <property type="component" value="Chromosome"/>
</dbReference>
<feature type="compositionally biased region" description="Acidic residues" evidence="1">
    <location>
        <begin position="38"/>
        <end position="52"/>
    </location>
</feature>
<evidence type="ECO:0000256" key="1">
    <source>
        <dbReference type="SAM" id="MobiDB-lite"/>
    </source>
</evidence>
<dbReference type="RefSeq" id="WP_312031774.1">
    <property type="nucleotide sequence ID" value="NZ_CP051151.1"/>
</dbReference>
<dbReference type="KEGG" id="tbk:HF295_08640"/>
<keyword evidence="2" id="KW-0732">Signal</keyword>
<feature type="compositionally biased region" description="Low complexity" evidence="1">
    <location>
        <begin position="26"/>
        <end position="37"/>
    </location>
</feature>
<organism evidence="3 4">
    <name type="scientific">Hujiaoplasma nucleasis</name>
    <dbReference type="NCBI Taxonomy" id="2725268"/>
    <lineage>
        <taxon>Bacteria</taxon>
        <taxon>Bacillati</taxon>
        <taxon>Mycoplasmatota</taxon>
        <taxon>Mollicutes</taxon>
        <taxon>Candidatus Izemoplasmatales</taxon>
        <taxon>Hujiaoplasmataceae</taxon>
        <taxon>Hujiaoplasma</taxon>
    </lineage>
</organism>
<dbReference type="Gene3D" id="3.90.1010.20">
    <property type="match status" value="6"/>
</dbReference>
<gene>
    <name evidence="3" type="ORF">HF295_08640</name>
</gene>
<sequence length="829" mass="90909">MKKLLMFLFAALLMLGIVACNGDETTLEPTDAPTTTEEPTEEPTEAPTEEPSEFQVDGDFTAFDIHEHSNGSPMITSVTVTIENGEVAGFYIDALQSNGTTFEWNPKTKKELGDAYGMVDRGGAIAEWYEQAALIEAYWLANGFDSVTVDESNVIDNVAGVTIKDGNYTTLAAEAIQLAKDGKFQAYHPSMSHGKPQVTWVEMTMNTNGTIESMMLDVLQSTITEGAFAWNEKSKQELGDEYGMVERGGAEYEWYEQANFITDFVIENGFDALETIEVEGSLELDNVANVSITVDDYMVVLRDVNIKAGEREMFPLDGEFTAFDVHLHSNGAPMITSVTVTIENGQVVAYYIDALQSNGTTFEWNPKTKKELGDAYGMVDRGGAIAEWYEQAALIEAYWLENGVKSVTTDESTVIDNVAGVTIKDGGYTALAAEAVELAKNGIFQAYTPSMSHGKPQVTWAVLEMKVNGAIENLTLDVLQSTITEGVFAWNPLTKQELGYDYGMVERGGAEYEWFEQANFITDFVIENGFDALETIEVEGSLELDNVANVSITVDDYMVVLRDVNIKAGEREMFPLDGEFTAFDIHDHHGAPMITSVTVTVENGQIVAYYIDALQSDADTFEWNALTKKELGDDYGMVEYGGAIAEWYEQAALIEAYWLENGVKSVTTDETTVIDNVAGVTIKDGGYTALAAEAVELAKNGIFQAYTPSMSHGKPQVTWVVLEMKADASIEKLTLDVLQSTITEGVFAWNPLTKQELGFDYGMVANGGATLEWFEQANLITDFVIENGVDALSTIDVEGSLELDNVTGVSITVDDYIIVLEDVFTKVTE</sequence>
<feature type="signal peptide" evidence="2">
    <location>
        <begin position="1"/>
        <end position="19"/>
    </location>
</feature>
<dbReference type="EMBL" id="CP051151">
    <property type="protein sequence ID" value="QLY40919.1"/>
    <property type="molecule type" value="Genomic_DNA"/>
</dbReference>
<keyword evidence="4" id="KW-1185">Reference proteome</keyword>
<dbReference type="AlphaFoldDB" id="A0A7L6N8S3"/>